<gene>
    <name evidence="2" type="ORF">OSTQU699_LOCUS3337</name>
</gene>
<dbReference type="AlphaFoldDB" id="A0A8S1ISI5"/>
<protein>
    <recommendedName>
        <fullName evidence="4">Secreted protein</fullName>
    </recommendedName>
</protein>
<feature type="signal peptide" evidence="1">
    <location>
        <begin position="1"/>
        <end position="29"/>
    </location>
</feature>
<evidence type="ECO:0000313" key="2">
    <source>
        <dbReference type="EMBL" id="CAD7697976.1"/>
    </source>
</evidence>
<sequence>MPIMAIIVQRRLARCKLLFAWLLWTHLKSFELHDSNCSMALLSYAGLGLLMPQCSCCPFITALCGKTDLGQLASKTVKAGSPCSKCRPSGAWGMAPLVIDGSRIAVLNSVFPKPGDWSRLWPFAEAQFSRFVVLVACV</sequence>
<evidence type="ECO:0008006" key="4">
    <source>
        <dbReference type="Google" id="ProtNLM"/>
    </source>
</evidence>
<proteinExistence type="predicted"/>
<keyword evidence="3" id="KW-1185">Reference proteome</keyword>
<dbReference type="EMBL" id="CAJHUC010000736">
    <property type="protein sequence ID" value="CAD7697976.1"/>
    <property type="molecule type" value="Genomic_DNA"/>
</dbReference>
<feature type="chain" id="PRO_5035759390" description="Secreted protein" evidence="1">
    <location>
        <begin position="30"/>
        <end position="138"/>
    </location>
</feature>
<evidence type="ECO:0000256" key="1">
    <source>
        <dbReference type="SAM" id="SignalP"/>
    </source>
</evidence>
<comment type="caution">
    <text evidence="2">The sequence shown here is derived from an EMBL/GenBank/DDBJ whole genome shotgun (WGS) entry which is preliminary data.</text>
</comment>
<keyword evidence="1" id="KW-0732">Signal</keyword>
<accession>A0A8S1ISI5</accession>
<name>A0A8S1ISI5_9CHLO</name>
<organism evidence="2 3">
    <name type="scientific">Ostreobium quekettii</name>
    <dbReference type="NCBI Taxonomy" id="121088"/>
    <lineage>
        <taxon>Eukaryota</taxon>
        <taxon>Viridiplantae</taxon>
        <taxon>Chlorophyta</taxon>
        <taxon>core chlorophytes</taxon>
        <taxon>Ulvophyceae</taxon>
        <taxon>TCBD clade</taxon>
        <taxon>Bryopsidales</taxon>
        <taxon>Ostreobineae</taxon>
        <taxon>Ostreobiaceae</taxon>
        <taxon>Ostreobium</taxon>
    </lineage>
</organism>
<evidence type="ECO:0000313" key="3">
    <source>
        <dbReference type="Proteomes" id="UP000708148"/>
    </source>
</evidence>
<reference evidence="2" key="1">
    <citation type="submission" date="2020-12" db="EMBL/GenBank/DDBJ databases">
        <authorList>
            <person name="Iha C."/>
        </authorList>
    </citation>
    <scope>NUCLEOTIDE SEQUENCE</scope>
</reference>
<dbReference type="Proteomes" id="UP000708148">
    <property type="component" value="Unassembled WGS sequence"/>
</dbReference>